<evidence type="ECO:0000256" key="1">
    <source>
        <dbReference type="ARBA" id="ARBA00000813"/>
    </source>
</evidence>
<evidence type="ECO:0000313" key="12">
    <source>
        <dbReference type="Proteomes" id="UP000193685"/>
    </source>
</evidence>
<dbReference type="GO" id="GO:0046872">
    <property type="term" value="F:metal ion binding"/>
    <property type="evidence" value="ECO:0007669"/>
    <property type="project" value="InterPro"/>
</dbReference>
<dbReference type="Gene3D" id="1.20.1090.10">
    <property type="entry name" value="Dehydroquinate synthase-like - alpha domain"/>
    <property type="match status" value="1"/>
</dbReference>
<dbReference type="Gene3D" id="3.40.50.1970">
    <property type="match status" value="1"/>
</dbReference>
<dbReference type="FunFam" id="3.40.50.1970:FF:000009">
    <property type="entry name" value="Fe-containing alcohol dehydrogenase"/>
    <property type="match status" value="1"/>
</dbReference>
<keyword evidence="6" id="KW-0560">Oxidoreductase</keyword>
<reference evidence="11 12" key="1">
    <citation type="submission" date="2016-07" db="EMBL/GenBank/DDBJ databases">
        <title>Pervasive Adenine N6-methylation of Active Genes in Fungi.</title>
        <authorList>
            <consortium name="DOE Joint Genome Institute"/>
            <person name="Mondo S.J."/>
            <person name="Dannebaum R.O."/>
            <person name="Kuo R.C."/>
            <person name="Labutti K."/>
            <person name="Haridas S."/>
            <person name="Kuo A."/>
            <person name="Salamov A."/>
            <person name="Ahrendt S.R."/>
            <person name="Lipzen A."/>
            <person name="Sullivan W."/>
            <person name="Andreopoulos W.B."/>
            <person name="Clum A."/>
            <person name="Lindquist E."/>
            <person name="Daum C."/>
            <person name="Ramamoorthy G.K."/>
            <person name="Gryganskyi A."/>
            <person name="Culley D."/>
            <person name="Magnuson J.K."/>
            <person name="James T.Y."/>
            <person name="O'Malley M.A."/>
            <person name="Stajich J.E."/>
            <person name="Spatafora J.W."/>
            <person name="Visel A."/>
            <person name="Grigoriev I.V."/>
        </authorList>
    </citation>
    <scope>NUCLEOTIDE SEQUENCE [LARGE SCALE GENOMIC DNA]</scope>
    <source>
        <strain evidence="11 12">12-1054</strain>
    </source>
</reference>
<dbReference type="EMBL" id="MCFI01000014">
    <property type="protein sequence ID" value="ORY80015.1"/>
    <property type="molecule type" value="Genomic_DNA"/>
</dbReference>
<dbReference type="EC" id="1.1.99.24" evidence="4"/>
<dbReference type="GO" id="GO:0047988">
    <property type="term" value="F:hydroxyacid-oxoacid transhydrogenase activity"/>
    <property type="evidence" value="ECO:0007669"/>
    <property type="project" value="UniProtKB-EC"/>
</dbReference>
<sequence length="459" mass="49420">MCATHGRANAAVSSIKGNLAKSRSYATPVDESAQREYAFEMAASAIRYGEGVTREVGMDFINMQSKNVVVFTDSNVKKLVAFKTAIASLDKAGVNYHVYDKTRVEPKESKLHEAIQFARDAKADAFLAIGGGSVIDTAKIANLYTVYDQADFLDFVNVPLGKGLPIERQLRPLIAVPTTAGTGSETTGSAIFDMESKKAKTGIASRMLKPTLGIVDPLNTASMPLGVAVSSGLDVFCHSLESYTALPYHMRSRPSDPKFRPAYQGANPISDMWALKALEMCIAYLPRLVASNCQDEEARKGMTLAATYAGIGFGNAGVHICHGASYAISGNNKSYVHPDYNQDTPLIPHGVSVAVTAPTVFRFTAASNPDRHLLCAKMLGADVTNVKAEDAGQVLEEAIKAFLSKLDGQPRGLQDLGYTRADLPALVEGTLPQQRVLMLSPESVMKEDLETIFEGSLKW</sequence>
<evidence type="ECO:0000256" key="5">
    <source>
        <dbReference type="ARBA" id="ARBA00022946"/>
    </source>
</evidence>
<dbReference type="GO" id="GO:0004022">
    <property type="term" value="F:alcohol dehydrogenase (NAD+) activity"/>
    <property type="evidence" value="ECO:0007669"/>
    <property type="project" value="InterPro"/>
</dbReference>
<evidence type="ECO:0000256" key="3">
    <source>
        <dbReference type="ARBA" id="ARBA00010005"/>
    </source>
</evidence>
<feature type="domain" description="Fe-containing alcohol dehydrogenase-like C-terminal" evidence="10">
    <location>
        <begin position="265"/>
        <end position="455"/>
    </location>
</feature>
<comment type="subcellular location">
    <subcellularLocation>
        <location evidence="2">Mitochondrion</location>
    </subcellularLocation>
</comment>
<dbReference type="STRING" id="56484.A0A1Y2FAY1"/>
<evidence type="ECO:0000313" key="11">
    <source>
        <dbReference type="EMBL" id="ORY80015.1"/>
    </source>
</evidence>
<comment type="catalytic activity">
    <reaction evidence="1">
        <text>(S)-3-hydroxybutanoate + 2-oxoglutarate = (R)-2-hydroxyglutarate + acetoacetate</text>
        <dbReference type="Rhea" id="RHEA:23048"/>
        <dbReference type="ChEBI" id="CHEBI:11047"/>
        <dbReference type="ChEBI" id="CHEBI:13705"/>
        <dbReference type="ChEBI" id="CHEBI:15801"/>
        <dbReference type="ChEBI" id="CHEBI:16810"/>
        <dbReference type="EC" id="1.1.99.24"/>
    </reaction>
</comment>
<keyword evidence="12" id="KW-1185">Reference proteome</keyword>
<evidence type="ECO:0000256" key="4">
    <source>
        <dbReference type="ARBA" id="ARBA00013182"/>
    </source>
</evidence>
<dbReference type="Pfam" id="PF00465">
    <property type="entry name" value="Fe-ADH"/>
    <property type="match status" value="1"/>
</dbReference>
<feature type="domain" description="Alcohol dehydrogenase iron-type/glycerol dehydrogenase GldA" evidence="9">
    <location>
        <begin position="45"/>
        <end position="217"/>
    </location>
</feature>
<dbReference type="GO" id="GO:0005739">
    <property type="term" value="C:mitochondrion"/>
    <property type="evidence" value="ECO:0007669"/>
    <property type="project" value="UniProtKB-SubCell"/>
</dbReference>
<dbReference type="InterPro" id="IPR056798">
    <property type="entry name" value="ADH_Fe_C"/>
</dbReference>
<dbReference type="GeneID" id="63788584"/>
<dbReference type="InterPro" id="IPR001670">
    <property type="entry name" value="ADH_Fe/GldA"/>
</dbReference>
<keyword evidence="7" id="KW-0496">Mitochondrion</keyword>
<comment type="caution">
    <text evidence="11">The sequence shown here is derived from an EMBL/GenBank/DDBJ whole genome shotgun (WGS) entry which is preliminary data.</text>
</comment>
<comment type="catalytic activity">
    <reaction evidence="8">
        <text>4-hydroxybutanoate + 2-oxoglutarate = (R)-2-hydroxyglutarate + succinate semialdehyde</text>
        <dbReference type="Rhea" id="RHEA:24734"/>
        <dbReference type="ChEBI" id="CHEBI:15801"/>
        <dbReference type="ChEBI" id="CHEBI:16724"/>
        <dbReference type="ChEBI" id="CHEBI:16810"/>
        <dbReference type="ChEBI" id="CHEBI:57706"/>
        <dbReference type="EC" id="1.1.99.24"/>
    </reaction>
</comment>
<evidence type="ECO:0000256" key="7">
    <source>
        <dbReference type="ARBA" id="ARBA00023128"/>
    </source>
</evidence>
<dbReference type="RefSeq" id="XP_040724149.1">
    <property type="nucleotide sequence ID" value="XM_040871985.1"/>
</dbReference>
<organism evidence="11 12">
    <name type="scientific">Protomyces lactucae-debilis</name>
    <dbReference type="NCBI Taxonomy" id="2754530"/>
    <lineage>
        <taxon>Eukaryota</taxon>
        <taxon>Fungi</taxon>
        <taxon>Dikarya</taxon>
        <taxon>Ascomycota</taxon>
        <taxon>Taphrinomycotina</taxon>
        <taxon>Taphrinomycetes</taxon>
        <taxon>Taphrinales</taxon>
        <taxon>Protomycetaceae</taxon>
        <taxon>Protomyces</taxon>
    </lineage>
</organism>
<dbReference type="Pfam" id="PF25137">
    <property type="entry name" value="ADH_Fe_C"/>
    <property type="match status" value="1"/>
</dbReference>
<gene>
    <name evidence="11" type="ORF">BCR37DRAFT_403224</name>
</gene>
<evidence type="ECO:0000256" key="8">
    <source>
        <dbReference type="ARBA" id="ARBA00049496"/>
    </source>
</evidence>
<evidence type="ECO:0000259" key="10">
    <source>
        <dbReference type="Pfam" id="PF25137"/>
    </source>
</evidence>
<evidence type="ECO:0000256" key="6">
    <source>
        <dbReference type="ARBA" id="ARBA00023002"/>
    </source>
</evidence>
<dbReference type="InterPro" id="IPR042157">
    <property type="entry name" value="HOT"/>
</dbReference>
<name>A0A1Y2FAY1_PROLT</name>
<keyword evidence="5" id="KW-0809">Transit peptide</keyword>
<dbReference type="OMA" id="NLMGAGC"/>
<accession>A0A1Y2FAY1</accession>
<dbReference type="CDD" id="cd08190">
    <property type="entry name" value="HOT"/>
    <property type="match status" value="1"/>
</dbReference>
<dbReference type="SUPFAM" id="SSF56796">
    <property type="entry name" value="Dehydroquinate synthase-like"/>
    <property type="match status" value="1"/>
</dbReference>
<dbReference type="PANTHER" id="PTHR11496">
    <property type="entry name" value="ALCOHOL DEHYDROGENASE"/>
    <property type="match status" value="1"/>
</dbReference>
<dbReference type="Proteomes" id="UP000193685">
    <property type="component" value="Unassembled WGS sequence"/>
</dbReference>
<comment type="similarity">
    <text evidence="3">Belongs to the iron-containing alcohol dehydrogenase family. Hydroxyacid-oxoacid transhydrogenase subfamily.</text>
</comment>
<dbReference type="InterPro" id="IPR039697">
    <property type="entry name" value="Alcohol_dehydrogenase_Fe"/>
</dbReference>
<dbReference type="FunFam" id="1.20.1090.10:FF:000003">
    <property type="entry name" value="Probable hydroxyacid-oxoacid transhydrogenase, mitochondrial"/>
    <property type="match status" value="1"/>
</dbReference>
<dbReference type="OrthoDB" id="339764at2759"/>
<evidence type="ECO:0000256" key="2">
    <source>
        <dbReference type="ARBA" id="ARBA00004173"/>
    </source>
</evidence>
<evidence type="ECO:0000259" key="9">
    <source>
        <dbReference type="Pfam" id="PF00465"/>
    </source>
</evidence>
<dbReference type="PANTHER" id="PTHR11496:SF83">
    <property type="entry name" value="HYDROXYACID-OXOACID TRANSHYDROGENASE, MITOCHONDRIAL"/>
    <property type="match status" value="1"/>
</dbReference>
<protein>
    <recommendedName>
        <fullName evidence="4">hydroxyacid-oxoacid transhydrogenase</fullName>
        <ecNumber evidence="4">1.1.99.24</ecNumber>
    </recommendedName>
</protein>
<dbReference type="AlphaFoldDB" id="A0A1Y2FAY1"/>
<proteinExistence type="inferred from homology"/>